<proteinExistence type="predicted"/>
<evidence type="ECO:0000313" key="2">
    <source>
        <dbReference type="EMBL" id="TGL07375.1"/>
    </source>
</evidence>
<dbReference type="PROSITE" id="PS50005">
    <property type="entry name" value="TPR"/>
    <property type="match status" value="1"/>
</dbReference>
<keyword evidence="1" id="KW-0802">TPR repeat</keyword>
<dbReference type="InterPro" id="IPR011990">
    <property type="entry name" value="TPR-like_helical_dom_sf"/>
</dbReference>
<sequence length="342" mass="38667">MYIIDGDMRAFVVLIFALSLGFCSREPEKNPNRDPYSLETLLFLEEVLLDVWENPSAKDDAMSRLRYVCRTKDTDDGYLCYMWGLLEYQRGNFSESYTGFRKALEKNPNDSLYKNMLRISAEKSGNLNDLKAHSYDGEVLATLSELEIQCREAKPRALPPFQFLIERGVFTKNSLKRGSFANCFLRLEPNEQIVLQKMVRNPNLSYKERLYADQMKSDPFTKIWDTSSYHRGELGKEMVGSTPGAVSASVSSGSDGNISTSGGSFRSQAQITEIWKKVKLAALSGNESQAKEALKQFIAEVQLVKQKGKTEALMATALERAAKLLIEQDPQYIKIRSLAKEL</sequence>
<gene>
    <name evidence="2" type="ORF">EHQ43_08185</name>
</gene>
<reference evidence="2 3" key="1">
    <citation type="journal article" date="2019" name="PLoS Negl. Trop. Dis.">
        <title>Revisiting the worldwide diversity of Leptospira species in the environment.</title>
        <authorList>
            <person name="Vincent A.T."/>
            <person name="Schiettekatte O."/>
            <person name="Bourhy P."/>
            <person name="Veyrier F.J."/>
            <person name="Picardeau M."/>
        </authorList>
    </citation>
    <scope>NUCLEOTIDE SEQUENCE [LARGE SCALE GENOMIC DNA]</scope>
    <source>
        <strain evidence="2 3">201800273</strain>
    </source>
</reference>
<name>A0A7I0HTS3_9LEPT</name>
<dbReference type="SUPFAM" id="SSF48452">
    <property type="entry name" value="TPR-like"/>
    <property type="match status" value="1"/>
</dbReference>
<dbReference type="InterPro" id="IPR019734">
    <property type="entry name" value="TPR_rpt"/>
</dbReference>
<accession>A0A7I0HTS3</accession>
<protein>
    <submittedName>
        <fullName evidence="2">Uncharacterized protein</fullName>
    </submittedName>
</protein>
<dbReference type="Proteomes" id="UP000297641">
    <property type="component" value="Unassembled WGS sequence"/>
</dbReference>
<feature type="repeat" description="TPR" evidence="1">
    <location>
        <begin position="77"/>
        <end position="110"/>
    </location>
</feature>
<evidence type="ECO:0000256" key="1">
    <source>
        <dbReference type="PROSITE-ProRule" id="PRU00339"/>
    </source>
</evidence>
<organism evidence="2 3">
    <name type="scientific">Leptospira bouyouniensis</name>
    <dbReference type="NCBI Taxonomy" id="2484911"/>
    <lineage>
        <taxon>Bacteria</taxon>
        <taxon>Pseudomonadati</taxon>
        <taxon>Spirochaetota</taxon>
        <taxon>Spirochaetia</taxon>
        <taxon>Leptospirales</taxon>
        <taxon>Leptospiraceae</taxon>
        <taxon>Leptospira</taxon>
    </lineage>
</organism>
<dbReference type="AlphaFoldDB" id="A0A7I0HTS3"/>
<comment type="caution">
    <text evidence="2">The sequence shown here is derived from an EMBL/GenBank/DDBJ whole genome shotgun (WGS) entry which is preliminary data.</text>
</comment>
<dbReference type="RefSeq" id="WP_135770695.1">
    <property type="nucleotide sequence ID" value="NZ_RQFT01000007.1"/>
</dbReference>
<evidence type="ECO:0000313" key="3">
    <source>
        <dbReference type="Proteomes" id="UP000297641"/>
    </source>
</evidence>
<dbReference type="EMBL" id="RQFT01000007">
    <property type="protein sequence ID" value="TGL07375.1"/>
    <property type="molecule type" value="Genomic_DNA"/>
</dbReference>